<comment type="caution">
    <text evidence="2">The sequence shown here is derived from an EMBL/GenBank/DDBJ whole genome shotgun (WGS) entry which is preliminary data.</text>
</comment>
<gene>
    <name evidence="2" type="ORF">GQS65_03495</name>
</gene>
<dbReference type="Proteomes" id="UP000451471">
    <property type="component" value="Unassembled WGS sequence"/>
</dbReference>
<name>A0A6B0GL97_9EURY</name>
<evidence type="ECO:0000313" key="3">
    <source>
        <dbReference type="Proteomes" id="UP000451471"/>
    </source>
</evidence>
<protein>
    <recommendedName>
        <fullName evidence="1">DUF7344 domain-containing protein</fullName>
    </recommendedName>
</protein>
<evidence type="ECO:0000313" key="2">
    <source>
        <dbReference type="EMBL" id="MWG33563.1"/>
    </source>
</evidence>
<keyword evidence="3" id="KW-1185">Reference proteome</keyword>
<dbReference type="InterPro" id="IPR036388">
    <property type="entry name" value="WH-like_DNA-bd_sf"/>
</dbReference>
<dbReference type="AlphaFoldDB" id="A0A6B0GL97"/>
<accession>A0A6B0GL97</accession>
<reference evidence="2 3" key="1">
    <citation type="submission" date="2019-12" db="EMBL/GenBank/DDBJ databases">
        <title>Halocatena pleomorpha gen. nov. sp. nov., an extremely halophilic archaeon of family Halobacteriaceae isolated from saltpan soil.</title>
        <authorList>
            <person name="Pal Y."/>
            <person name="Verma A."/>
            <person name="Krishnamurthi S."/>
            <person name="Kumar P."/>
        </authorList>
    </citation>
    <scope>NUCLEOTIDE SEQUENCE [LARGE SCALE GENOMIC DNA]</scope>
    <source>
        <strain evidence="2 3">JCM 16495</strain>
    </source>
</reference>
<organism evidence="2 3">
    <name type="scientific">Halomarina oriensis</name>
    <dbReference type="NCBI Taxonomy" id="671145"/>
    <lineage>
        <taxon>Archaea</taxon>
        <taxon>Methanobacteriati</taxon>
        <taxon>Methanobacteriota</taxon>
        <taxon>Stenosarchaea group</taxon>
        <taxon>Halobacteria</taxon>
        <taxon>Halobacteriales</taxon>
        <taxon>Natronomonadaceae</taxon>
        <taxon>Halomarina</taxon>
    </lineage>
</organism>
<dbReference type="InterPro" id="IPR055768">
    <property type="entry name" value="DUF7344"/>
</dbReference>
<feature type="domain" description="DUF7344" evidence="1">
    <location>
        <begin position="27"/>
        <end position="98"/>
    </location>
</feature>
<dbReference type="OrthoDB" id="174098at2157"/>
<dbReference type="EMBL" id="WSZK01000008">
    <property type="protein sequence ID" value="MWG33563.1"/>
    <property type="molecule type" value="Genomic_DNA"/>
</dbReference>
<evidence type="ECO:0000259" key="1">
    <source>
        <dbReference type="Pfam" id="PF24035"/>
    </source>
</evidence>
<dbReference type="RefSeq" id="WP_158203288.1">
    <property type="nucleotide sequence ID" value="NZ_WSZK01000008.1"/>
</dbReference>
<dbReference type="Gene3D" id="1.10.10.10">
    <property type="entry name" value="Winged helix-like DNA-binding domain superfamily/Winged helix DNA-binding domain"/>
    <property type="match status" value="1"/>
</dbReference>
<sequence length="125" mass="13692">MTRPQPSAATVKSPTASHRAISLDDLFEVLSSEWRRRAVRALSTRSEATTAEEFVDTLHAEHGTTTDRSETRLAFHHNHLPRLAQYGIVEYDRETGLVGPGENLSEAASSLAAVAEDGSTPRVEH</sequence>
<dbReference type="Pfam" id="PF24035">
    <property type="entry name" value="DUF7344"/>
    <property type="match status" value="1"/>
</dbReference>
<proteinExistence type="predicted"/>